<evidence type="ECO:0000256" key="3">
    <source>
        <dbReference type="ARBA" id="ARBA00022612"/>
    </source>
</evidence>
<keyword evidence="2 10" id="KW-0929">Antimicrobial</keyword>
<dbReference type="CDD" id="cd00737">
    <property type="entry name" value="lyz_endolysin_autolysin"/>
    <property type="match status" value="1"/>
</dbReference>
<comment type="caution">
    <text evidence="10">Lacks the conserved Asp active site.</text>
</comment>
<keyword evidence="3 10" id="KW-1188">Viral release from host cell</keyword>
<keyword evidence="4 10" id="KW-0081">Bacteriolytic enzyme</keyword>
<evidence type="ECO:0000256" key="2">
    <source>
        <dbReference type="ARBA" id="ARBA00022529"/>
    </source>
</evidence>
<evidence type="ECO:0000256" key="4">
    <source>
        <dbReference type="ARBA" id="ARBA00022638"/>
    </source>
</evidence>
<keyword evidence="6 10" id="KW-0204">Cytolysis</keyword>
<keyword evidence="9 10" id="KW-0326">Glycosidase</keyword>
<dbReference type="HAMAP" id="MF_04110">
    <property type="entry name" value="ENDOLYSIN_T4"/>
    <property type="match status" value="1"/>
</dbReference>
<organism evidence="12">
    <name type="scientific">Myoviridae sp. ctgsk7</name>
    <dbReference type="NCBI Taxonomy" id="2825151"/>
    <lineage>
        <taxon>Viruses</taxon>
        <taxon>Duplodnaviria</taxon>
        <taxon>Heunggongvirae</taxon>
        <taxon>Uroviricota</taxon>
        <taxon>Caudoviricetes</taxon>
    </lineage>
</organism>
<dbReference type="EMBL" id="BK015533">
    <property type="protein sequence ID" value="DAE11438.1"/>
    <property type="molecule type" value="Genomic_DNA"/>
</dbReference>
<dbReference type="GO" id="GO:0030430">
    <property type="term" value="C:host cell cytoplasm"/>
    <property type="evidence" value="ECO:0007669"/>
    <property type="project" value="UniProtKB-SubCell"/>
</dbReference>
<dbReference type="InterPro" id="IPR051018">
    <property type="entry name" value="Bacteriophage_GH24"/>
</dbReference>
<keyword evidence="8 10" id="KW-1035">Host cytoplasm</keyword>
<comment type="function">
    <text evidence="10">Endolysin with lysozyme activity that degrades host peptidoglycans and participates with the holin and spanin proteins in the sequential events which lead to the programmed host cell lysis releasing the mature viral particles. Once the holin has permeabilized the host cell membrane, the endolysin can reach the periplasm and break down the peptidoglycan layer.</text>
</comment>
<dbReference type="GO" id="GO:0042742">
    <property type="term" value="P:defense response to bacterium"/>
    <property type="evidence" value="ECO:0007669"/>
    <property type="project" value="UniProtKB-KW"/>
</dbReference>
<dbReference type="InterPro" id="IPR023346">
    <property type="entry name" value="Lysozyme-like_dom_sf"/>
</dbReference>
<evidence type="ECO:0000256" key="9">
    <source>
        <dbReference type="ARBA" id="ARBA00023295"/>
    </source>
</evidence>
<dbReference type="InterPro" id="IPR023347">
    <property type="entry name" value="Lysozyme_dom_sf"/>
</dbReference>
<evidence type="ECO:0000256" key="7">
    <source>
        <dbReference type="ARBA" id="ARBA00023142"/>
    </source>
</evidence>
<comment type="similarity">
    <text evidence="10 11">Belongs to the glycosyl hydrolase 24 family.</text>
</comment>
<dbReference type="GO" id="GO:0016998">
    <property type="term" value="P:cell wall macromolecule catabolic process"/>
    <property type="evidence" value="ECO:0007669"/>
    <property type="project" value="InterPro"/>
</dbReference>
<dbReference type="GO" id="GO:0009253">
    <property type="term" value="P:peptidoglycan catabolic process"/>
    <property type="evidence" value="ECO:0007669"/>
    <property type="project" value="UniProtKB-UniRule"/>
</dbReference>
<dbReference type="GO" id="GO:0044659">
    <property type="term" value="P:viral release from host cell by cytolysis"/>
    <property type="evidence" value="ECO:0007669"/>
    <property type="project" value="UniProtKB-UniRule"/>
</dbReference>
<evidence type="ECO:0000256" key="10">
    <source>
        <dbReference type="HAMAP-Rule" id="MF_04110"/>
    </source>
</evidence>
<evidence type="ECO:0000256" key="1">
    <source>
        <dbReference type="ARBA" id="ARBA00000632"/>
    </source>
</evidence>
<keyword evidence="7 10" id="KW-0578">Host cell lysis by virus</keyword>
<feature type="active site" description="Proton donor/acceptor" evidence="10">
    <location>
        <position position="15"/>
    </location>
</feature>
<evidence type="ECO:0000256" key="11">
    <source>
        <dbReference type="RuleBase" id="RU003788"/>
    </source>
</evidence>
<dbReference type="SUPFAM" id="SSF53955">
    <property type="entry name" value="Lysozyme-like"/>
    <property type="match status" value="1"/>
</dbReference>
<dbReference type="EC" id="3.2.1.17" evidence="10"/>
<dbReference type="InterPro" id="IPR002196">
    <property type="entry name" value="Glyco_hydro_24"/>
</dbReference>
<comment type="caution">
    <text evidence="10">Lacks conserved residue(s) required for the propagation of feature annotation.</text>
</comment>
<dbReference type="PANTHER" id="PTHR38107">
    <property type="match status" value="1"/>
</dbReference>
<dbReference type="InterPro" id="IPR034690">
    <property type="entry name" value="Endolysin_T4_type"/>
</dbReference>
<dbReference type="InterPro" id="IPR033907">
    <property type="entry name" value="Endolysin_autolysin"/>
</dbReference>
<sequence>MKFSQQALNKLKEFEGFRSKAYKAVSSETYWTIGYGHYGADVNPDDVWSEEKATQVLMNQDLPAFENYVNANFSGLNQHQFDALVDFAYNCGNGNLGKSTLAKRVKANKNDKSIREAFMRWNKAGGKVLARLTKRRTWEADWYFAETPTSEMEEPNVPEDVKPEEKPNDVIANTMNNTNGTKGNSSSNQKTYTFNGPYSTSASLPPKIIQAIKPKIVVDDMVSDLPQ</sequence>
<protein>
    <recommendedName>
        <fullName evidence="10">Endolysin</fullName>
        <ecNumber evidence="10">3.2.1.17</ecNumber>
    </recommendedName>
    <alternativeName>
        <fullName evidence="10">Lysis protein</fullName>
    </alternativeName>
    <alternativeName>
        <fullName evidence="10">Lysozyme</fullName>
    </alternativeName>
    <alternativeName>
        <fullName evidence="10">Muramidase</fullName>
    </alternativeName>
</protein>
<evidence type="ECO:0000256" key="8">
    <source>
        <dbReference type="ARBA" id="ARBA00023200"/>
    </source>
</evidence>
<dbReference type="GO" id="GO:0003796">
    <property type="term" value="F:lysozyme activity"/>
    <property type="evidence" value="ECO:0007669"/>
    <property type="project" value="UniProtKB-UniRule"/>
</dbReference>
<evidence type="ECO:0000313" key="12">
    <source>
        <dbReference type="EMBL" id="DAE11438.1"/>
    </source>
</evidence>
<accession>A0A8S5PWL4</accession>
<evidence type="ECO:0000256" key="5">
    <source>
        <dbReference type="ARBA" id="ARBA00022801"/>
    </source>
</evidence>
<dbReference type="Gene3D" id="1.10.530.40">
    <property type="match status" value="1"/>
</dbReference>
<keyword evidence="5 10" id="KW-0378">Hydrolase</keyword>
<evidence type="ECO:0000256" key="6">
    <source>
        <dbReference type="ARBA" id="ARBA00022852"/>
    </source>
</evidence>
<dbReference type="PANTHER" id="PTHR38107:SF3">
    <property type="entry name" value="LYSOZYME RRRD-RELATED"/>
    <property type="match status" value="1"/>
</dbReference>
<name>A0A8S5PWL4_9CAUD</name>
<dbReference type="Pfam" id="PF00959">
    <property type="entry name" value="Phage_lysozyme"/>
    <property type="match status" value="1"/>
</dbReference>
<proteinExistence type="inferred from homology"/>
<comment type="subcellular location">
    <subcellularLocation>
        <location evidence="10">Host cytoplasm</location>
    </subcellularLocation>
    <text evidence="10">The endolysin is cytoplasmic, but can reach the periplasmic space with the help of the holins which disrupt the host cell membrane.</text>
</comment>
<comment type="catalytic activity">
    <reaction evidence="1 10 11">
        <text>Hydrolysis of (1-&gt;4)-beta-linkages between N-acetylmuramic acid and N-acetyl-D-glucosamine residues in a peptidoglycan and between N-acetyl-D-glucosamine residues in chitodextrins.</text>
        <dbReference type="EC" id="3.2.1.17"/>
    </reaction>
</comment>
<reference evidence="12" key="1">
    <citation type="journal article" date="2021" name="Proc. Natl. Acad. Sci. U.S.A.">
        <title>A Catalog of Tens of Thousands of Viruses from Human Metagenomes Reveals Hidden Associations with Chronic Diseases.</title>
        <authorList>
            <person name="Tisza M.J."/>
            <person name="Buck C.B."/>
        </authorList>
    </citation>
    <scope>NUCLEOTIDE SEQUENCE</scope>
    <source>
        <strain evidence="12">Ctgsk7</strain>
    </source>
</reference>